<dbReference type="Gene3D" id="2.120.10.30">
    <property type="entry name" value="TolB, C-terminal domain"/>
    <property type="match status" value="1"/>
</dbReference>
<dbReference type="Proteomes" id="UP000829291">
    <property type="component" value="Chromosome 2"/>
</dbReference>
<reference evidence="7" key="1">
    <citation type="submission" date="2025-08" db="UniProtKB">
        <authorList>
            <consortium name="RefSeq"/>
        </authorList>
    </citation>
    <scope>IDENTIFICATION</scope>
    <source>
        <tissue evidence="7">Thorax and Abdomen</tissue>
    </source>
</reference>
<dbReference type="OrthoDB" id="6583604at2759"/>
<keyword evidence="3" id="KW-0964">Secreted</keyword>
<feature type="chain" id="PRO_5026884429" evidence="5">
    <location>
        <begin position="18"/>
        <end position="372"/>
    </location>
</feature>
<organism evidence="7">
    <name type="scientific">Neodiprion lecontei</name>
    <name type="common">Redheaded pine sawfly</name>
    <dbReference type="NCBI Taxonomy" id="441921"/>
    <lineage>
        <taxon>Eukaryota</taxon>
        <taxon>Metazoa</taxon>
        <taxon>Ecdysozoa</taxon>
        <taxon>Arthropoda</taxon>
        <taxon>Hexapoda</taxon>
        <taxon>Insecta</taxon>
        <taxon>Pterygota</taxon>
        <taxon>Neoptera</taxon>
        <taxon>Endopterygota</taxon>
        <taxon>Hymenoptera</taxon>
        <taxon>Tenthredinoidea</taxon>
        <taxon>Diprionidae</taxon>
        <taxon>Diprioninae</taxon>
        <taxon>Neodiprion</taxon>
    </lineage>
</organism>
<dbReference type="AlphaFoldDB" id="A0A6J0BWY2"/>
<dbReference type="GeneID" id="107223433"/>
<keyword evidence="6" id="KW-1185">Reference proteome</keyword>
<evidence type="ECO:0000313" key="6">
    <source>
        <dbReference type="Proteomes" id="UP000829291"/>
    </source>
</evidence>
<protein>
    <submittedName>
        <fullName evidence="7">Major royal jelly protein 1</fullName>
    </submittedName>
</protein>
<comment type="subcellular location">
    <subcellularLocation>
        <location evidence="1">Secreted</location>
    </subcellularLocation>
</comment>
<evidence type="ECO:0000256" key="5">
    <source>
        <dbReference type="SAM" id="SignalP"/>
    </source>
</evidence>
<evidence type="ECO:0000256" key="1">
    <source>
        <dbReference type="ARBA" id="ARBA00004613"/>
    </source>
</evidence>
<evidence type="ECO:0000256" key="4">
    <source>
        <dbReference type="ARBA" id="ARBA00022729"/>
    </source>
</evidence>
<evidence type="ECO:0000256" key="3">
    <source>
        <dbReference type="ARBA" id="ARBA00022525"/>
    </source>
</evidence>
<dbReference type="Pfam" id="PF03022">
    <property type="entry name" value="MRJP"/>
    <property type="match status" value="1"/>
</dbReference>
<comment type="similarity">
    <text evidence="2">Belongs to the major royal jelly protein family.</text>
</comment>
<dbReference type="InParanoid" id="A0A6J0BWY2"/>
<dbReference type="SUPFAM" id="SSF101898">
    <property type="entry name" value="NHL repeat"/>
    <property type="match status" value="1"/>
</dbReference>
<dbReference type="FunCoup" id="A0A6J0BWY2">
    <property type="interactions" value="57"/>
</dbReference>
<dbReference type="InterPro" id="IPR011042">
    <property type="entry name" value="6-blade_b-propeller_TolB-like"/>
</dbReference>
<dbReference type="GO" id="GO:0005576">
    <property type="term" value="C:extracellular region"/>
    <property type="evidence" value="ECO:0007669"/>
    <property type="project" value="UniProtKB-SubCell"/>
</dbReference>
<sequence>MLRLLAVAFALAAVTTAYDCNRGVEMKSIQWTGGSFEWPCSTTKSIFKNSGRYNTKHVIATRAQIYRDEAFLVLPRYKSGVPVTVAKVSLRSKGCSATLTAFPCWSMQEEGTCSAFQNAVDLFLDPQDILWVLDTGVVMTLEEPVYRCPPKVVAINVKTGKIVKTIDLSGLACSSSRLQYLVVDYSSDGRITLYVSDAAMRAILVYDVTAGRGYRVVLPAAVTSGAARRDVLYLALVRRSDGSSCLVFTYLSSSRMFTIRTEYLRKGSASGKVHDLGPKPATLVILGTDGGAALFFRYEGRSEVYRWDTANCFKQENFQLVYQGSSCLLATQVVVDYKRGRMRVLESNFPDFIQGTVGCGANQALTIMQACS</sequence>
<accession>A0A6J0BWY2</accession>
<evidence type="ECO:0000313" key="7">
    <source>
        <dbReference type="RefSeq" id="XP_015518598.1"/>
    </source>
</evidence>
<feature type="signal peptide" evidence="5">
    <location>
        <begin position="1"/>
        <end position="17"/>
    </location>
</feature>
<gene>
    <name evidence="7" type="primary">LOC107223433</name>
</gene>
<evidence type="ECO:0000256" key="2">
    <source>
        <dbReference type="ARBA" id="ARBA00009127"/>
    </source>
</evidence>
<dbReference type="RefSeq" id="XP_015518598.1">
    <property type="nucleotide sequence ID" value="XM_015663112.2"/>
</dbReference>
<proteinExistence type="inferred from homology"/>
<dbReference type="InterPro" id="IPR017996">
    <property type="entry name" value="MRJP/yellow-related"/>
</dbReference>
<dbReference type="CTD" id="38295"/>
<dbReference type="PANTHER" id="PTHR10009">
    <property type="entry name" value="PROTEIN YELLOW-RELATED"/>
    <property type="match status" value="1"/>
</dbReference>
<keyword evidence="4 5" id="KW-0732">Signal</keyword>
<dbReference type="PANTHER" id="PTHR10009:SF8">
    <property type="entry name" value="IP19120P"/>
    <property type="match status" value="1"/>
</dbReference>
<name>A0A6J0BWY2_NEOLC</name>
<dbReference type="KEGG" id="nlo:107223433"/>